<dbReference type="Pfam" id="PF01923">
    <property type="entry name" value="Cob_adeno_trans"/>
    <property type="match status" value="1"/>
</dbReference>
<evidence type="ECO:0000256" key="2">
    <source>
        <dbReference type="ARBA" id="ARBA00022741"/>
    </source>
</evidence>
<dbReference type="OrthoDB" id="24174at2157"/>
<proteinExistence type="predicted"/>
<dbReference type="InterPro" id="IPR036451">
    <property type="entry name" value="CblAdoTrfase-like_sf"/>
</dbReference>
<dbReference type="HOGENOM" id="CLU_1286305_0_0_2"/>
<dbReference type="KEGG" id="vdi:Vdis_0814"/>
<dbReference type="RefSeq" id="WP_013335931.1">
    <property type="nucleotide sequence ID" value="NC_014537.1"/>
</dbReference>
<protein>
    <submittedName>
        <fullName evidence="5">Cobalamin adenosyltransferase</fullName>
    </submittedName>
</protein>
<reference evidence="6" key="2">
    <citation type="journal article" date="2010" name="Stand. Genomic Sci.">
        <title>Complete genome sequence of Vulcanisaeta distributa type strain (IC-017T).</title>
        <authorList>
            <person name="Mavromatis K."/>
            <person name="Sikorski J."/>
            <person name="Pabst E."/>
            <person name="Teshima H."/>
            <person name="Lapidus A."/>
            <person name="Lucas S."/>
            <person name="Nolan M."/>
            <person name="Glavina Del Rio T."/>
            <person name="Cheng J."/>
            <person name="Bruce D."/>
            <person name="Goodwin L."/>
            <person name="Pitluck S."/>
            <person name="Liolios K."/>
            <person name="Ivanova N."/>
            <person name="Mikhailova N."/>
            <person name="Pati A."/>
            <person name="Chen A."/>
            <person name="Palaniappan K."/>
            <person name="Land M."/>
            <person name="Hauser L."/>
            <person name="Chang Y."/>
            <person name="Jeffries C."/>
            <person name="Rohde M."/>
            <person name="Spring S."/>
            <person name="Goker M."/>
            <person name="Wirth R."/>
            <person name="Woyke T."/>
            <person name="Bristow J."/>
            <person name="Eisen J."/>
            <person name="Markowitz V."/>
            <person name="Hugenholtz P."/>
            <person name="Klenk H."/>
            <person name="Kyrpides N."/>
        </authorList>
    </citation>
    <scope>NUCLEOTIDE SEQUENCE [LARGE SCALE GENOMIC DNA]</scope>
    <source>
        <strain evidence="6">DSM 14429 / JCM 11212 / NBRC 100878 / IC-017</strain>
    </source>
</reference>
<evidence type="ECO:0000259" key="4">
    <source>
        <dbReference type="Pfam" id="PF01923"/>
    </source>
</evidence>
<evidence type="ECO:0000256" key="3">
    <source>
        <dbReference type="ARBA" id="ARBA00022840"/>
    </source>
</evidence>
<keyword evidence="1 5" id="KW-0808">Transferase</keyword>
<sequence length="189" mass="21280">MTNVFVDCLRIDGSIRCPGDGGFSEVIVFGRHVRLRKDHPAIELMGRLDELEALAEWGLQEIGSDEFRVIAAMTAALNTYLATGDDHWLRPVKEVINKACELDSKELGWFIPSDRTTALLNLLRVKAREAERTAVKLLDDDLPINKVNELIGMLNQLNKYIAHLIFLSNVHVFKNVNDKIRTLLGNGFP</sequence>
<keyword evidence="2" id="KW-0547">Nucleotide-binding</keyword>
<dbReference type="SUPFAM" id="SSF89028">
    <property type="entry name" value="Cobalamin adenosyltransferase-like"/>
    <property type="match status" value="1"/>
</dbReference>
<accession>E1QNW0</accession>
<dbReference type="GO" id="GO:0005524">
    <property type="term" value="F:ATP binding"/>
    <property type="evidence" value="ECO:0007669"/>
    <property type="project" value="UniProtKB-KW"/>
</dbReference>
<evidence type="ECO:0000313" key="5">
    <source>
        <dbReference type="EMBL" id="ADN50206.1"/>
    </source>
</evidence>
<dbReference type="eggNOG" id="arCOG00489">
    <property type="taxonomic scope" value="Archaea"/>
</dbReference>
<evidence type="ECO:0000313" key="6">
    <source>
        <dbReference type="Proteomes" id="UP000006681"/>
    </source>
</evidence>
<reference evidence="5 6" key="1">
    <citation type="journal article" date="2010" name="Stand. Genomic Sci.">
        <title>Complete genome sequence of Vulcanisaeta distributa type strain (IC-017).</title>
        <authorList>
            <person name="Mavromatis K."/>
            <person name="Sikorski J."/>
            <person name="Pabst E."/>
            <person name="Teshima H."/>
            <person name="Lapidus A."/>
            <person name="Lucas S."/>
            <person name="Nolan M."/>
            <person name="Glavina Del Rio T."/>
            <person name="Cheng J.F."/>
            <person name="Bruce D."/>
            <person name="Goodwin L."/>
            <person name="Pitluck S."/>
            <person name="Liolios K."/>
            <person name="Ivanova N."/>
            <person name="Mikhailova N."/>
            <person name="Pati A."/>
            <person name="Chen A."/>
            <person name="Palaniappan K."/>
            <person name="Land M."/>
            <person name="Hauser L."/>
            <person name="Chang Y.J."/>
            <person name="Jeffries C.D."/>
            <person name="Rohde M."/>
            <person name="Spring S."/>
            <person name="Goker M."/>
            <person name="Wirth R."/>
            <person name="Woyke T."/>
            <person name="Bristow J."/>
            <person name="Eisen J.A."/>
            <person name="Markowitz V."/>
            <person name="Hugenholtz P."/>
            <person name="Klenk H.P."/>
            <person name="Kyrpides N.C."/>
        </authorList>
    </citation>
    <scope>NUCLEOTIDE SEQUENCE [LARGE SCALE GENOMIC DNA]</scope>
    <source>
        <strain evidence="6">DSM 14429 / JCM 11212 / NBRC 100878 / IC-017</strain>
    </source>
</reference>
<dbReference type="AlphaFoldDB" id="E1QNW0"/>
<organism evidence="5 6">
    <name type="scientific">Vulcanisaeta distributa (strain DSM 14429 / JCM 11212 / NBRC 100878 / IC-017)</name>
    <dbReference type="NCBI Taxonomy" id="572478"/>
    <lineage>
        <taxon>Archaea</taxon>
        <taxon>Thermoproteota</taxon>
        <taxon>Thermoprotei</taxon>
        <taxon>Thermoproteales</taxon>
        <taxon>Thermoproteaceae</taxon>
        <taxon>Vulcanisaeta</taxon>
    </lineage>
</organism>
<dbReference type="GeneID" id="9751743"/>
<dbReference type="EMBL" id="CP002100">
    <property type="protein sequence ID" value="ADN50206.1"/>
    <property type="molecule type" value="Genomic_DNA"/>
</dbReference>
<dbReference type="Gene3D" id="1.20.1200.10">
    <property type="entry name" value="Cobalamin adenosyltransferase-like"/>
    <property type="match status" value="1"/>
</dbReference>
<name>E1QNW0_VULDI</name>
<feature type="domain" description="Cobalamin adenosyltransferase-like" evidence="4">
    <location>
        <begin position="18"/>
        <end position="161"/>
    </location>
</feature>
<dbReference type="GO" id="GO:0016740">
    <property type="term" value="F:transferase activity"/>
    <property type="evidence" value="ECO:0007669"/>
    <property type="project" value="UniProtKB-KW"/>
</dbReference>
<dbReference type="Proteomes" id="UP000006681">
    <property type="component" value="Chromosome"/>
</dbReference>
<keyword evidence="6" id="KW-1185">Reference proteome</keyword>
<dbReference type="STRING" id="572478.Vdis_0814"/>
<keyword evidence="3" id="KW-0067">ATP-binding</keyword>
<gene>
    <name evidence="5" type="ordered locus">Vdis_0814</name>
</gene>
<evidence type="ECO:0000256" key="1">
    <source>
        <dbReference type="ARBA" id="ARBA00022679"/>
    </source>
</evidence>
<dbReference type="InterPro" id="IPR016030">
    <property type="entry name" value="CblAdoTrfase-like"/>
</dbReference>